<dbReference type="GO" id="GO:1903785">
    <property type="term" value="P:L-valine transmembrane transport"/>
    <property type="evidence" value="ECO:0007669"/>
    <property type="project" value="TreeGrafter"/>
</dbReference>
<comment type="subcellular location">
    <subcellularLocation>
        <location evidence="1">Cell membrane</location>
        <topology evidence="1">Multi-pass membrane protein</topology>
    </subcellularLocation>
</comment>
<evidence type="ECO:0000256" key="2">
    <source>
        <dbReference type="ARBA" id="ARBA00010735"/>
    </source>
</evidence>
<dbReference type="PANTHER" id="PTHR34979">
    <property type="entry name" value="INNER MEMBRANE PROTEIN YGAZ"/>
    <property type="match status" value="1"/>
</dbReference>
<evidence type="ECO:0000256" key="3">
    <source>
        <dbReference type="ARBA" id="ARBA00022448"/>
    </source>
</evidence>
<proteinExistence type="inferred from homology"/>
<organism evidence="10 11">
    <name type="scientific">Streptomyces lavendofoliae</name>
    <dbReference type="NCBI Taxonomy" id="67314"/>
    <lineage>
        <taxon>Bacteria</taxon>
        <taxon>Bacillati</taxon>
        <taxon>Actinomycetota</taxon>
        <taxon>Actinomycetes</taxon>
        <taxon>Kitasatosporales</taxon>
        <taxon>Streptomycetaceae</taxon>
        <taxon>Streptomyces</taxon>
    </lineage>
</organism>
<reference evidence="10" key="1">
    <citation type="journal article" date="2014" name="Int. J. Syst. Evol. Microbiol.">
        <title>Complete genome sequence of Corynebacterium casei LMG S-19264T (=DSM 44701T), isolated from a smear-ripened cheese.</title>
        <authorList>
            <consortium name="US DOE Joint Genome Institute (JGI-PGF)"/>
            <person name="Walter F."/>
            <person name="Albersmeier A."/>
            <person name="Kalinowski J."/>
            <person name="Ruckert C."/>
        </authorList>
    </citation>
    <scope>NUCLEOTIDE SEQUENCE</scope>
    <source>
        <strain evidence="10">JCM 4391</strain>
    </source>
</reference>
<feature type="transmembrane region" description="Helical" evidence="9">
    <location>
        <begin position="102"/>
        <end position="121"/>
    </location>
</feature>
<keyword evidence="7 9" id="KW-0472">Membrane</keyword>
<keyword evidence="3" id="KW-0813">Transport</keyword>
<feature type="transmembrane region" description="Helical" evidence="9">
    <location>
        <begin position="171"/>
        <end position="189"/>
    </location>
</feature>
<reference evidence="10" key="2">
    <citation type="submission" date="2020-09" db="EMBL/GenBank/DDBJ databases">
        <authorList>
            <person name="Sun Q."/>
            <person name="Ohkuma M."/>
        </authorList>
    </citation>
    <scope>NUCLEOTIDE SEQUENCE</scope>
    <source>
        <strain evidence="10">JCM 4391</strain>
    </source>
</reference>
<evidence type="ECO:0000256" key="6">
    <source>
        <dbReference type="ARBA" id="ARBA00022989"/>
    </source>
</evidence>
<feature type="transmembrane region" description="Helical" evidence="9">
    <location>
        <begin position="12"/>
        <end position="36"/>
    </location>
</feature>
<feature type="region of interest" description="Disordered" evidence="8">
    <location>
        <begin position="231"/>
        <end position="258"/>
    </location>
</feature>
<keyword evidence="11" id="KW-1185">Reference proteome</keyword>
<evidence type="ECO:0000256" key="9">
    <source>
        <dbReference type="SAM" id="Phobius"/>
    </source>
</evidence>
<evidence type="ECO:0000313" key="10">
    <source>
        <dbReference type="EMBL" id="GGU46670.1"/>
    </source>
</evidence>
<keyword evidence="5 9" id="KW-0812">Transmembrane</keyword>
<comment type="similarity">
    <text evidence="2">Belongs to the AzlC family.</text>
</comment>
<evidence type="ECO:0000256" key="8">
    <source>
        <dbReference type="SAM" id="MobiDB-lite"/>
    </source>
</evidence>
<evidence type="ECO:0000256" key="5">
    <source>
        <dbReference type="ARBA" id="ARBA00022692"/>
    </source>
</evidence>
<dbReference type="RefSeq" id="WP_189552131.1">
    <property type="nucleotide sequence ID" value="NZ_BMTP01000009.1"/>
</dbReference>
<gene>
    <name evidence="10" type="ORF">GCM10010274_38880</name>
</gene>
<sequence>MFLRHSRGGEALQGALAAVPVIIGAIPFGLLFGALAETQHLDLMNTMLLSLLVNSGSAQMIGLGMITAGAVWPLTVMTVLLVNLRHVFYSAALAPHVRPMSFVWRAAIAFGMTDAVYALAAKRFNAPAPEEDNRRWYVLSNAVVIYLAWNLSTLGGWVFGQTLADLSSWGLDFAVYASYIGLVVSSFTTRRAVAIGLITGAGGLLLSHLPYQSGLFIATLVGTSIAAFQESRANAAERPPDTERSEDDERTDSTTTSA</sequence>
<keyword evidence="4" id="KW-1003">Cell membrane</keyword>
<evidence type="ECO:0000256" key="7">
    <source>
        <dbReference type="ARBA" id="ARBA00023136"/>
    </source>
</evidence>
<dbReference type="PANTHER" id="PTHR34979:SF1">
    <property type="entry name" value="INNER MEMBRANE PROTEIN YGAZ"/>
    <property type="match status" value="1"/>
</dbReference>
<keyword evidence="6 9" id="KW-1133">Transmembrane helix</keyword>
<dbReference type="EMBL" id="BMTP01000009">
    <property type="protein sequence ID" value="GGU46670.1"/>
    <property type="molecule type" value="Genomic_DNA"/>
</dbReference>
<evidence type="ECO:0000256" key="1">
    <source>
        <dbReference type="ARBA" id="ARBA00004651"/>
    </source>
</evidence>
<accession>A0A918HZ75</accession>
<feature type="transmembrane region" description="Helical" evidence="9">
    <location>
        <begin position="56"/>
        <end position="82"/>
    </location>
</feature>
<dbReference type="InterPro" id="IPR011606">
    <property type="entry name" value="Brnchd-chn_aa_trnsp_permease"/>
</dbReference>
<comment type="caution">
    <text evidence="10">The sequence shown here is derived from an EMBL/GenBank/DDBJ whole genome shotgun (WGS) entry which is preliminary data.</text>
</comment>
<dbReference type="AlphaFoldDB" id="A0A918HZ75"/>
<protein>
    <submittedName>
        <fullName evidence="10">Branched-chain amino acid ABC transporter permease</fullName>
    </submittedName>
</protein>
<feature type="transmembrane region" description="Helical" evidence="9">
    <location>
        <begin position="136"/>
        <end position="159"/>
    </location>
</feature>
<dbReference type="GO" id="GO:0005886">
    <property type="term" value="C:plasma membrane"/>
    <property type="evidence" value="ECO:0007669"/>
    <property type="project" value="UniProtKB-SubCell"/>
</dbReference>
<evidence type="ECO:0000256" key="4">
    <source>
        <dbReference type="ARBA" id="ARBA00022475"/>
    </source>
</evidence>
<evidence type="ECO:0000313" key="11">
    <source>
        <dbReference type="Proteomes" id="UP000636661"/>
    </source>
</evidence>
<dbReference type="Pfam" id="PF03591">
    <property type="entry name" value="AzlC"/>
    <property type="match status" value="1"/>
</dbReference>
<dbReference type="Proteomes" id="UP000636661">
    <property type="component" value="Unassembled WGS sequence"/>
</dbReference>
<name>A0A918HZ75_9ACTN</name>